<organism evidence="7 8">
    <name type="scientific">Champsocephalus gunnari</name>
    <name type="common">Mackerel icefish</name>
    <dbReference type="NCBI Taxonomy" id="52237"/>
    <lineage>
        <taxon>Eukaryota</taxon>
        <taxon>Metazoa</taxon>
        <taxon>Chordata</taxon>
        <taxon>Craniata</taxon>
        <taxon>Vertebrata</taxon>
        <taxon>Euteleostomi</taxon>
        <taxon>Actinopterygii</taxon>
        <taxon>Neopterygii</taxon>
        <taxon>Teleostei</taxon>
        <taxon>Neoteleostei</taxon>
        <taxon>Acanthomorphata</taxon>
        <taxon>Eupercaria</taxon>
        <taxon>Perciformes</taxon>
        <taxon>Notothenioidei</taxon>
        <taxon>Channichthyidae</taxon>
        <taxon>Champsocephalus</taxon>
    </lineage>
</organism>
<comment type="caution">
    <text evidence="4">Lacks conserved residue(s) required for the propagation of feature annotation.</text>
</comment>
<proteinExistence type="predicted"/>
<reference evidence="7 8" key="1">
    <citation type="journal article" date="2023" name="Mol. Biol. Evol.">
        <title>Genomics of Secondarily Temperate Adaptation in the Only Non-Antarctic Icefish.</title>
        <authorList>
            <person name="Rivera-Colon A.G."/>
            <person name="Rayamajhi N."/>
            <person name="Minhas B.F."/>
            <person name="Madrigal G."/>
            <person name="Bilyk K.T."/>
            <person name="Yoon V."/>
            <person name="Hune M."/>
            <person name="Gregory S."/>
            <person name="Cheng C.H.C."/>
            <person name="Catchen J.M."/>
        </authorList>
    </citation>
    <scope>NUCLEOTIDE SEQUENCE [LARGE SCALE GENOMIC DNA]</scope>
    <source>
        <tissue evidence="7">White muscle</tissue>
    </source>
</reference>
<evidence type="ECO:0000256" key="2">
    <source>
        <dbReference type="ARBA" id="ARBA00022737"/>
    </source>
</evidence>
<feature type="signal peptide" evidence="5">
    <location>
        <begin position="1"/>
        <end position="18"/>
    </location>
</feature>
<dbReference type="InterPro" id="IPR000569">
    <property type="entry name" value="HECT_dom"/>
</dbReference>
<gene>
    <name evidence="7" type="ORF">CgunFtcFv8_013583</name>
</gene>
<evidence type="ECO:0000313" key="7">
    <source>
        <dbReference type="EMBL" id="KAK5928529.1"/>
    </source>
</evidence>
<keyword evidence="3 4" id="KW-0833">Ubl conjugation pathway</keyword>
<name>A0AAN8DUF6_CHAGU</name>
<feature type="domain" description="HECT" evidence="6">
    <location>
        <begin position="33"/>
        <end position="199"/>
    </location>
</feature>
<dbReference type="GO" id="GO:0016567">
    <property type="term" value="P:protein ubiquitination"/>
    <property type="evidence" value="ECO:0007669"/>
    <property type="project" value="TreeGrafter"/>
</dbReference>
<accession>A0AAN8DUF6</accession>
<dbReference type="GO" id="GO:0005737">
    <property type="term" value="C:cytoplasm"/>
    <property type="evidence" value="ECO:0007669"/>
    <property type="project" value="TreeGrafter"/>
</dbReference>
<dbReference type="GO" id="GO:0006511">
    <property type="term" value="P:ubiquitin-dependent protein catabolic process"/>
    <property type="evidence" value="ECO:0007669"/>
    <property type="project" value="TreeGrafter"/>
</dbReference>
<evidence type="ECO:0000256" key="1">
    <source>
        <dbReference type="ARBA" id="ARBA00022679"/>
    </source>
</evidence>
<dbReference type="PROSITE" id="PS50237">
    <property type="entry name" value="HECT"/>
    <property type="match status" value="1"/>
</dbReference>
<comment type="caution">
    <text evidence="7">The sequence shown here is derived from an EMBL/GenBank/DDBJ whole genome shotgun (WGS) entry which is preliminary data.</text>
</comment>
<dbReference type="InterPro" id="IPR035983">
    <property type="entry name" value="Hect_E3_ubiquitin_ligase"/>
</dbReference>
<dbReference type="SUPFAM" id="SSF56204">
    <property type="entry name" value="Hect, E3 ligase catalytic domain"/>
    <property type="match status" value="1"/>
</dbReference>
<dbReference type="Gene3D" id="3.90.1750.10">
    <property type="entry name" value="Hect, E3 ligase catalytic domains"/>
    <property type="match status" value="1"/>
</dbReference>
<dbReference type="Proteomes" id="UP001331515">
    <property type="component" value="Unassembled WGS sequence"/>
</dbReference>
<feature type="chain" id="PRO_5042815238" description="HECT domain-containing protein" evidence="5">
    <location>
        <begin position="19"/>
        <end position="199"/>
    </location>
</feature>
<dbReference type="PANTHER" id="PTHR45622:SF73">
    <property type="entry name" value="E3 UBIQUITIN-PROTEIN LIGASE HERC4-LIKE ISOFORM X1-RELATED"/>
    <property type="match status" value="1"/>
</dbReference>
<evidence type="ECO:0000256" key="4">
    <source>
        <dbReference type="PROSITE-ProRule" id="PRU00104"/>
    </source>
</evidence>
<evidence type="ECO:0000256" key="5">
    <source>
        <dbReference type="SAM" id="SignalP"/>
    </source>
</evidence>
<keyword evidence="8" id="KW-1185">Reference proteome</keyword>
<evidence type="ECO:0000256" key="3">
    <source>
        <dbReference type="ARBA" id="ARBA00022786"/>
    </source>
</evidence>
<dbReference type="GO" id="GO:0061630">
    <property type="term" value="F:ubiquitin protein ligase activity"/>
    <property type="evidence" value="ECO:0007669"/>
    <property type="project" value="TreeGrafter"/>
</dbReference>
<sequence>MSCCIIVLPFILSVYYDGNLPRWDDFFGYVKDFFHVFHEMVSAETGMFMYNDSKTLAWFPSKAAPEDQRYLHFGILCGLALYNQCIIHLPFPLALFKKLLGVKPSLGDMMEFSSFVGNGLKNILEDYTDDEIGILDLDFSIYWDGTNVDLDPQNPEKPLTGQEKEYVEAYVSHAFNTSVEGVFQEFKRGFFQAEIGHSL</sequence>
<keyword evidence="1" id="KW-0808">Transferase</keyword>
<dbReference type="Gene3D" id="3.30.2160.10">
    <property type="entry name" value="Hect, E3 ligase catalytic domain"/>
    <property type="match status" value="1"/>
</dbReference>
<protein>
    <recommendedName>
        <fullName evidence="6">HECT domain-containing protein</fullName>
    </recommendedName>
</protein>
<dbReference type="Pfam" id="PF00632">
    <property type="entry name" value="HECT"/>
    <property type="match status" value="1"/>
</dbReference>
<dbReference type="EMBL" id="JAURVH010001518">
    <property type="protein sequence ID" value="KAK5928529.1"/>
    <property type="molecule type" value="Genomic_DNA"/>
</dbReference>
<evidence type="ECO:0000259" key="6">
    <source>
        <dbReference type="PROSITE" id="PS50237"/>
    </source>
</evidence>
<dbReference type="InterPro" id="IPR051709">
    <property type="entry name" value="Ub-ligase/GTPase-reg"/>
</dbReference>
<keyword evidence="2" id="KW-0677">Repeat</keyword>
<keyword evidence="5" id="KW-0732">Signal</keyword>
<dbReference type="PANTHER" id="PTHR45622">
    <property type="entry name" value="UBIQUITIN-PROTEIN LIGASE E3A-RELATED"/>
    <property type="match status" value="1"/>
</dbReference>
<dbReference type="AlphaFoldDB" id="A0AAN8DUF6"/>
<evidence type="ECO:0000313" key="8">
    <source>
        <dbReference type="Proteomes" id="UP001331515"/>
    </source>
</evidence>